<feature type="transmembrane region" description="Helical" evidence="7">
    <location>
        <begin position="233"/>
        <end position="255"/>
    </location>
</feature>
<evidence type="ECO:0000256" key="4">
    <source>
        <dbReference type="ARBA" id="ARBA00022692"/>
    </source>
</evidence>
<dbReference type="EMBL" id="QOIL01000002">
    <property type="protein sequence ID" value="RCG32530.1"/>
    <property type="molecule type" value="Genomic_DNA"/>
</dbReference>
<keyword evidence="10" id="KW-1185">Reference proteome</keyword>
<keyword evidence="3" id="KW-1003">Cell membrane</keyword>
<name>A0A367FS60_9ACTN</name>
<sequence>MARGLWMSFFNVRPFLGDEWIGLANYGRVFTDESFRSAMGHTLVLATAQTAGAMILGFVLALLLEGKARTLWVVRSAAFLPVVTAIAVVGEVWRLLYFAGDQGMLNTLFGLLGFGPEKFLDDPRTALWWVILVGVWKHAPYDMMIILAGLAGIDRQHYEAAALEGASLLQRIRHVTIPALRPVITILVTLACIRGLRVFTEVFVLTGGGPAGATDVVMTRIYALGFDAGDLGFASAASVLLFLTTLVLTVAVTVYRRRREI</sequence>
<dbReference type="InterPro" id="IPR035906">
    <property type="entry name" value="MetI-like_sf"/>
</dbReference>
<dbReference type="GO" id="GO:0005886">
    <property type="term" value="C:plasma membrane"/>
    <property type="evidence" value="ECO:0007669"/>
    <property type="project" value="UniProtKB-SubCell"/>
</dbReference>
<keyword evidence="2 7" id="KW-0813">Transport</keyword>
<protein>
    <submittedName>
        <fullName evidence="9">Sugar ABC transporter permease</fullName>
    </submittedName>
</protein>
<feature type="transmembrane region" description="Helical" evidence="7">
    <location>
        <begin position="174"/>
        <end position="196"/>
    </location>
</feature>
<feature type="domain" description="ABC transmembrane type-1" evidence="8">
    <location>
        <begin position="39"/>
        <end position="252"/>
    </location>
</feature>
<keyword evidence="5 7" id="KW-1133">Transmembrane helix</keyword>
<dbReference type="InterPro" id="IPR000515">
    <property type="entry name" value="MetI-like"/>
</dbReference>
<evidence type="ECO:0000313" key="10">
    <source>
        <dbReference type="Proteomes" id="UP000253094"/>
    </source>
</evidence>
<feature type="transmembrane region" description="Helical" evidence="7">
    <location>
        <begin position="43"/>
        <end position="64"/>
    </location>
</feature>
<dbReference type="CDD" id="cd06261">
    <property type="entry name" value="TM_PBP2"/>
    <property type="match status" value="1"/>
</dbReference>
<proteinExistence type="inferred from homology"/>
<accession>A0A367FS60</accession>
<evidence type="ECO:0000259" key="8">
    <source>
        <dbReference type="PROSITE" id="PS50928"/>
    </source>
</evidence>
<gene>
    <name evidence="9" type="ORF">DQ384_03260</name>
</gene>
<keyword evidence="6 7" id="KW-0472">Membrane</keyword>
<keyword evidence="4 7" id="KW-0812">Transmembrane</keyword>
<dbReference type="Gene3D" id="1.10.3720.10">
    <property type="entry name" value="MetI-like"/>
    <property type="match status" value="1"/>
</dbReference>
<dbReference type="SUPFAM" id="SSF161098">
    <property type="entry name" value="MetI-like"/>
    <property type="match status" value="1"/>
</dbReference>
<evidence type="ECO:0000256" key="2">
    <source>
        <dbReference type="ARBA" id="ARBA00022448"/>
    </source>
</evidence>
<dbReference type="GO" id="GO:0055085">
    <property type="term" value="P:transmembrane transport"/>
    <property type="evidence" value="ECO:0007669"/>
    <property type="project" value="InterPro"/>
</dbReference>
<reference evidence="9 10" key="1">
    <citation type="submission" date="2018-06" db="EMBL/GenBank/DDBJ databases">
        <title>Sphaerisporangium craniellae sp. nov., isolated from a marine sponge in the South China Sea.</title>
        <authorList>
            <person name="Li L."/>
        </authorList>
    </citation>
    <scope>NUCLEOTIDE SEQUENCE [LARGE SCALE GENOMIC DNA]</scope>
    <source>
        <strain evidence="9 10">CCTCC AA 208026</strain>
    </source>
</reference>
<evidence type="ECO:0000256" key="7">
    <source>
        <dbReference type="RuleBase" id="RU363032"/>
    </source>
</evidence>
<dbReference type="PROSITE" id="PS50928">
    <property type="entry name" value="ABC_TM1"/>
    <property type="match status" value="1"/>
</dbReference>
<comment type="caution">
    <text evidence="9">The sequence shown here is derived from an EMBL/GenBank/DDBJ whole genome shotgun (WGS) entry which is preliminary data.</text>
</comment>
<evidence type="ECO:0000313" key="9">
    <source>
        <dbReference type="EMBL" id="RCG32530.1"/>
    </source>
</evidence>
<evidence type="ECO:0000256" key="1">
    <source>
        <dbReference type="ARBA" id="ARBA00004651"/>
    </source>
</evidence>
<dbReference type="PANTHER" id="PTHR30193:SF37">
    <property type="entry name" value="INNER MEMBRANE ABC TRANSPORTER PERMEASE PROTEIN YCJO"/>
    <property type="match status" value="1"/>
</dbReference>
<dbReference type="OrthoDB" id="9785836at2"/>
<dbReference type="InterPro" id="IPR051393">
    <property type="entry name" value="ABC_transporter_permease"/>
</dbReference>
<feature type="transmembrane region" description="Helical" evidence="7">
    <location>
        <begin position="76"/>
        <end position="96"/>
    </location>
</feature>
<evidence type="ECO:0000256" key="5">
    <source>
        <dbReference type="ARBA" id="ARBA00022989"/>
    </source>
</evidence>
<dbReference type="PANTHER" id="PTHR30193">
    <property type="entry name" value="ABC TRANSPORTER PERMEASE PROTEIN"/>
    <property type="match status" value="1"/>
</dbReference>
<dbReference type="Pfam" id="PF00528">
    <property type="entry name" value="BPD_transp_1"/>
    <property type="match status" value="1"/>
</dbReference>
<dbReference type="Proteomes" id="UP000253094">
    <property type="component" value="Unassembled WGS sequence"/>
</dbReference>
<dbReference type="AlphaFoldDB" id="A0A367FS60"/>
<feature type="transmembrane region" description="Helical" evidence="7">
    <location>
        <begin position="126"/>
        <end position="153"/>
    </location>
</feature>
<organism evidence="9 10">
    <name type="scientific">Sphaerisporangium album</name>
    <dbReference type="NCBI Taxonomy" id="509200"/>
    <lineage>
        <taxon>Bacteria</taxon>
        <taxon>Bacillati</taxon>
        <taxon>Actinomycetota</taxon>
        <taxon>Actinomycetes</taxon>
        <taxon>Streptosporangiales</taxon>
        <taxon>Streptosporangiaceae</taxon>
        <taxon>Sphaerisporangium</taxon>
    </lineage>
</organism>
<evidence type="ECO:0000256" key="3">
    <source>
        <dbReference type="ARBA" id="ARBA00022475"/>
    </source>
</evidence>
<comment type="similarity">
    <text evidence="7">Belongs to the binding-protein-dependent transport system permease family.</text>
</comment>
<comment type="subcellular location">
    <subcellularLocation>
        <location evidence="1 7">Cell membrane</location>
        <topology evidence="1 7">Multi-pass membrane protein</topology>
    </subcellularLocation>
</comment>
<evidence type="ECO:0000256" key="6">
    <source>
        <dbReference type="ARBA" id="ARBA00023136"/>
    </source>
</evidence>